<reference evidence="1 2" key="1">
    <citation type="journal article" date="2019" name="J Genomics">
        <title>The Draft Genome of a Hydrogen-producing Cyanobacterium, Arthrospira platensis NIES-46.</title>
        <authorList>
            <person name="Suzuki S."/>
            <person name="Yamaguchi H."/>
            <person name="Kawachi M."/>
        </authorList>
    </citation>
    <scope>NUCLEOTIDE SEQUENCE [LARGE SCALE GENOMIC DNA]</scope>
    <source>
        <strain evidence="1 2">NIES-46</strain>
    </source>
</reference>
<name>A0A5M3T8A8_LIMPL</name>
<protein>
    <submittedName>
        <fullName evidence="1">Uncharacterized protein</fullName>
    </submittedName>
</protein>
<accession>A0A5M3T8A8</accession>
<organism evidence="1 2">
    <name type="scientific">Limnospira platensis NIES-46</name>
    <dbReference type="NCBI Taxonomy" id="1236695"/>
    <lineage>
        <taxon>Bacteria</taxon>
        <taxon>Bacillati</taxon>
        <taxon>Cyanobacteriota</taxon>
        <taxon>Cyanophyceae</taxon>
        <taxon>Oscillatoriophycideae</taxon>
        <taxon>Oscillatoriales</taxon>
        <taxon>Sirenicapillariaceae</taxon>
        <taxon>Limnospira</taxon>
    </lineage>
</organism>
<comment type="caution">
    <text evidence="1">The sequence shown here is derived from an EMBL/GenBank/DDBJ whole genome shotgun (WGS) entry which is preliminary data.</text>
</comment>
<evidence type="ECO:0000313" key="2">
    <source>
        <dbReference type="Proteomes" id="UP000326169"/>
    </source>
</evidence>
<gene>
    <name evidence="1" type="ORF">NIES46_22230</name>
</gene>
<keyword evidence="2" id="KW-1185">Reference proteome</keyword>
<proteinExistence type="predicted"/>
<dbReference type="Proteomes" id="UP000326169">
    <property type="component" value="Unassembled WGS sequence"/>
</dbReference>
<sequence length="78" mass="9022">MGVEPRIRPVSNHVFLFYVPNLPSWRFTLASEGLATNNYPGLFKSQLDRLPNLKPEFLYLVVDDFGLNYRSIFAPQPH</sequence>
<dbReference type="EMBL" id="BIMW01000090">
    <property type="protein sequence ID" value="GCE94170.1"/>
    <property type="molecule type" value="Genomic_DNA"/>
</dbReference>
<evidence type="ECO:0000313" key="1">
    <source>
        <dbReference type="EMBL" id="GCE94170.1"/>
    </source>
</evidence>